<proteinExistence type="predicted"/>
<protein>
    <submittedName>
        <fullName evidence="1">Avirulence D protein (AvrD)</fullName>
    </submittedName>
</protein>
<sequence>MTTVEATRLRLNSVDDYLGPAETRFFGNGYRRAEYDVGDIAVDGAGVRSTVGVRYPVDWSRKAAGDLRPHLSTVDMLVLGVQLCEVHLAAAGLDADARRRAWLRKITLRAGTRPQEELDGLHGAATLRERHTARDEAVSVYDCAIGTMRARCEIVHPRVDEGAAGTFRSIEEAVGEAGGRFYGDGFRRRSHRISDVVVDLDGRRSSARLRIAQDGRVSDGIDGAYQPSVSLIDCFVGNLQLAQVMMYEMDAVKRSDSNTLWMLKTVLESSGPRRPWSGEIATEAAITRKQLLPLRGGVWRSVDIEAKCGGVELRSSFAHELPDYAYDVTGDR</sequence>
<dbReference type="RefSeq" id="WP_130342125.1">
    <property type="nucleotide sequence ID" value="NZ_SGWQ01000001.1"/>
</dbReference>
<name>A0A4V2EUG0_9PSEU</name>
<dbReference type="EMBL" id="SGWQ01000001">
    <property type="protein sequence ID" value="RZS44443.1"/>
    <property type="molecule type" value="Genomic_DNA"/>
</dbReference>
<dbReference type="Proteomes" id="UP000294257">
    <property type="component" value="Unassembled WGS sequence"/>
</dbReference>
<accession>A0A4V2EUG0</accession>
<gene>
    <name evidence="1" type="ORF">EV193_101319</name>
</gene>
<keyword evidence="2" id="KW-1185">Reference proteome</keyword>
<evidence type="ECO:0000313" key="2">
    <source>
        <dbReference type="Proteomes" id="UP000294257"/>
    </source>
</evidence>
<dbReference type="InterPro" id="IPR008799">
    <property type="entry name" value="Pseudomon_AvrD"/>
</dbReference>
<comment type="caution">
    <text evidence="1">The sequence shown here is derived from an EMBL/GenBank/DDBJ whole genome shotgun (WGS) entry which is preliminary data.</text>
</comment>
<dbReference type="OrthoDB" id="4919083at2"/>
<reference evidence="1 2" key="1">
    <citation type="submission" date="2019-02" db="EMBL/GenBank/DDBJ databases">
        <title>Genomic Encyclopedia of Type Strains, Phase IV (KMG-IV): sequencing the most valuable type-strain genomes for metagenomic binning, comparative biology and taxonomic classification.</title>
        <authorList>
            <person name="Goeker M."/>
        </authorList>
    </citation>
    <scope>NUCLEOTIDE SEQUENCE [LARGE SCALE GENOMIC DNA]</scope>
    <source>
        <strain evidence="1 2">DSM 101727</strain>
    </source>
</reference>
<dbReference type="Pfam" id="PF05655">
    <property type="entry name" value="AvrD"/>
    <property type="match status" value="1"/>
</dbReference>
<evidence type="ECO:0000313" key="1">
    <source>
        <dbReference type="EMBL" id="RZS44443.1"/>
    </source>
</evidence>
<dbReference type="AlphaFoldDB" id="A0A4V2EUG0"/>
<organism evidence="1 2">
    <name type="scientific">Herbihabitans rhizosphaerae</name>
    <dbReference type="NCBI Taxonomy" id="1872711"/>
    <lineage>
        <taxon>Bacteria</taxon>
        <taxon>Bacillati</taxon>
        <taxon>Actinomycetota</taxon>
        <taxon>Actinomycetes</taxon>
        <taxon>Pseudonocardiales</taxon>
        <taxon>Pseudonocardiaceae</taxon>
        <taxon>Herbihabitans</taxon>
    </lineage>
</organism>